<dbReference type="Gene3D" id="3.30.40.10">
    <property type="entry name" value="Zinc/RING finger domain, C3HC4 (zinc finger)"/>
    <property type="match status" value="1"/>
</dbReference>
<evidence type="ECO:0000259" key="16">
    <source>
        <dbReference type="PROSITE" id="PS50089"/>
    </source>
</evidence>
<dbReference type="Pfam" id="PF13639">
    <property type="entry name" value="zf-RING_2"/>
    <property type="match status" value="1"/>
</dbReference>
<dbReference type="AlphaFoldDB" id="A0AAD8KBJ3"/>
<dbReference type="Proteomes" id="UP001229421">
    <property type="component" value="Unassembled WGS sequence"/>
</dbReference>
<keyword evidence="5" id="KW-0808">Transferase</keyword>
<dbReference type="EMBL" id="JAUHHV010000007">
    <property type="protein sequence ID" value="KAK1417597.1"/>
    <property type="molecule type" value="Genomic_DNA"/>
</dbReference>
<dbReference type="FunFam" id="3.30.40.10:FF:000187">
    <property type="entry name" value="E3 ubiquitin-protein ligase ATL6"/>
    <property type="match status" value="1"/>
</dbReference>
<evidence type="ECO:0000256" key="10">
    <source>
        <dbReference type="ARBA" id="ARBA00022833"/>
    </source>
</evidence>
<evidence type="ECO:0000256" key="7">
    <source>
        <dbReference type="ARBA" id="ARBA00022723"/>
    </source>
</evidence>
<organism evidence="17 18">
    <name type="scientific">Tagetes erecta</name>
    <name type="common">African marigold</name>
    <dbReference type="NCBI Taxonomy" id="13708"/>
    <lineage>
        <taxon>Eukaryota</taxon>
        <taxon>Viridiplantae</taxon>
        <taxon>Streptophyta</taxon>
        <taxon>Embryophyta</taxon>
        <taxon>Tracheophyta</taxon>
        <taxon>Spermatophyta</taxon>
        <taxon>Magnoliopsida</taxon>
        <taxon>eudicotyledons</taxon>
        <taxon>Gunneridae</taxon>
        <taxon>Pentapetalae</taxon>
        <taxon>asterids</taxon>
        <taxon>campanulids</taxon>
        <taxon>Asterales</taxon>
        <taxon>Asteraceae</taxon>
        <taxon>Asteroideae</taxon>
        <taxon>Heliantheae alliance</taxon>
        <taxon>Tageteae</taxon>
        <taxon>Tagetes</taxon>
    </lineage>
</organism>
<feature type="transmembrane region" description="Helical" evidence="15">
    <location>
        <begin position="84"/>
        <end position="105"/>
    </location>
</feature>
<comment type="pathway">
    <text evidence="3">Protein modification; protein ubiquitination.</text>
</comment>
<gene>
    <name evidence="17" type="ORF">QVD17_26727</name>
</gene>
<evidence type="ECO:0000256" key="11">
    <source>
        <dbReference type="ARBA" id="ARBA00022989"/>
    </source>
</evidence>
<dbReference type="GO" id="GO:0061630">
    <property type="term" value="F:ubiquitin protein ligase activity"/>
    <property type="evidence" value="ECO:0007669"/>
    <property type="project" value="UniProtKB-EC"/>
</dbReference>
<dbReference type="PROSITE" id="PS50089">
    <property type="entry name" value="ZF_RING_2"/>
    <property type="match status" value="1"/>
</dbReference>
<evidence type="ECO:0000256" key="4">
    <source>
        <dbReference type="ARBA" id="ARBA00012483"/>
    </source>
</evidence>
<dbReference type="GO" id="GO:0016020">
    <property type="term" value="C:membrane"/>
    <property type="evidence" value="ECO:0007669"/>
    <property type="project" value="UniProtKB-SubCell"/>
</dbReference>
<dbReference type="SMART" id="SM00184">
    <property type="entry name" value="RING"/>
    <property type="match status" value="1"/>
</dbReference>
<comment type="subcellular location">
    <subcellularLocation>
        <location evidence="2">Membrane</location>
        <topology evidence="2">Single-pass membrane protein</topology>
    </subcellularLocation>
</comment>
<feature type="domain" description="RING-type" evidence="16">
    <location>
        <begin position="174"/>
        <end position="216"/>
    </location>
</feature>
<comment type="catalytic activity">
    <reaction evidence="1">
        <text>S-ubiquitinyl-[E2 ubiquitin-conjugating enzyme]-L-cysteine + [acceptor protein]-L-lysine = [E2 ubiquitin-conjugating enzyme]-L-cysteine + N(6)-ubiquitinyl-[acceptor protein]-L-lysine.</text>
        <dbReference type="EC" id="2.3.2.27"/>
    </reaction>
</comment>
<evidence type="ECO:0000256" key="2">
    <source>
        <dbReference type="ARBA" id="ARBA00004167"/>
    </source>
</evidence>
<reference evidence="17" key="1">
    <citation type="journal article" date="2023" name="bioRxiv">
        <title>Improved chromosome-level genome assembly for marigold (Tagetes erecta).</title>
        <authorList>
            <person name="Jiang F."/>
            <person name="Yuan L."/>
            <person name="Wang S."/>
            <person name="Wang H."/>
            <person name="Xu D."/>
            <person name="Wang A."/>
            <person name="Fan W."/>
        </authorList>
    </citation>
    <scope>NUCLEOTIDE SEQUENCE</scope>
    <source>
        <strain evidence="17">WSJ</strain>
        <tissue evidence="17">Leaf</tissue>
    </source>
</reference>
<dbReference type="SUPFAM" id="SSF57850">
    <property type="entry name" value="RING/U-box"/>
    <property type="match status" value="1"/>
</dbReference>
<keyword evidence="18" id="KW-1185">Reference proteome</keyword>
<evidence type="ECO:0000256" key="6">
    <source>
        <dbReference type="ARBA" id="ARBA00022692"/>
    </source>
</evidence>
<dbReference type="InterPro" id="IPR001841">
    <property type="entry name" value="Znf_RING"/>
</dbReference>
<keyword evidence="11 15" id="KW-1133">Transmembrane helix</keyword>
<evidence type="ECO:0000256" key="15">
    <source>
        <dbReference type="SAM" id="Phobius"/>
    </source>
</evidence>
<dbReference type="PANTHER" id="PTHR46913">
    <property type="entry name" value="RING-H2 FINGER PROTEIN ATL16"/>
    <property type="match status" value="1"/>
</dbReference>
<evidence type="ECO:0000256" key="9">
    <source>
        <dbReference type="ARBA" id="ARBA00022786"/>
    </source>
</evidence>
<accession>A0AAD8KBJ3</accession>
<evidence type="ECO:0000256" key="12">
    <source>
        <dbReference type="ARBA" id="ARBA00023136"/>
    </source>
</evidence>
<dbReference type="GO" id="GO:0008270">
    <property type="term" value="F:zinc ion binding"/>
    <property type="evidence" value="ECO:0007669"/>
    <property type="project" value="UniProtKB-KW"/>
</dbReference>
<dbReference type="CDD" id="cd16461">
    <property type="entry name" value="RING-H2_EL5-like"/>
    <property type="match status" value="1"/>
</dbReference>
<evidence type="ECO:0000256" key="1">
    <source>
        <dbReference type="ARBA" id="ARBA00000900"/>
    </source>
</evidence>
<evidence type="ECO:0000256" key="13">
    <source>
        <dbReference type="ARBA" id="ARBA00024209"/>
    </source>
</evidence>
<proteinExistence type="inferred from homology"/>
<keyword evidence="9" id="KW-0833">Ubl conjugation pathway</keyword>
<evidence type="ECO:0000256" key="8">
    <source>
        <dbReference type="ARBA" id="ARBA00022771"/>
    </source>
</evidence>
<dbReference type="PANTHER" id="PTHR46913:SF19">
    <property type="entry name" value="RING-TYPE E3 UBIQUITIN TRANSFERASE"/>
    <property type="match status" value="1"/>
</dbReference>
<evidence type="ECO:0000256" key="5">
    <source>
        <dbReference type="ARBA" id="ARBA00022679"/>
    </source>
</evidence>
<protein>
    <recommendedName>
        <fullName evidence="4">RING-type E3 ubiquitin transferase</fullName>
        <ecNumber evidence="4">2.3.2.27</ecNumber>
    </recommendedName>
</protein>
<evidence type="ECO:0000313" key="18">
    <source>
        <dbReference type="Proteomes" id="UP001229421"/>
    </source>
</evidence>
<keyword evidence="8 14" id="KW-0863">Zinc-finger</keyword>
<dbReference type="SMART" id="SM01197">
    <property type="entry name" value="FANCL_C"/>
    <property type="match status" value="1"/>
</dbReference>
<evidence type="ECO:0000256" key="14">
    <source>
        <dbReference type="PROSITE-ProRule" id="PRU00175"/>
    </source>
</evidence>
<comment type="caution">
    <text evidence="17">The sequence shown here is derived from an EMBL/GenBank/DDBJ whole genome shotgun (WGS) entry which is preliminary data.</text>
</comment>
<name>A0AAD8KBJ3_TARER</name>
<evidence type="ECO:0000313" key="17">
    <source>
        <dbReference type="EMBL" id="KAK1417597.1"/>
    </source>
</evidence>
<comment type="similarity">
    <text evidence="13">Belongs to the RING-type zinc finger family. ATL subfamily.</text>
</comment>
<dbReference type="InterPro" id="IPR044600">
    <property type="entry name" value="ATL1/ATL16-like"/>
</dbReference>
<dbReference type="EC" id="2.3.2.27" evidence="4"/>
<dbReference type="GO" id="GO:0016567">
    <property type="term" value="P:protein ubiquitination"/>
    <property type="evidence" value="ECO:0007669"/>
    <property type="project" value="InterPro"/>
</dbReference>
<keyword evidence="10" id="KW-0862">Zinc</keyword>
<sequence length="351" mass="39634">MAAYNFHRKIFEDPNNSTETTEICTFQCDPLKNPNTDCIPICSLFCPSNCNTTDSFPPPPPPDSYITGTPPYHHHSSLSLPLKISLVVLVLTFSFFLLYTLYKFYTVWYRSRRRRSPPSPSPENEEIDDEFIDHDVVDHPIWYIRTIGLQPSVINAISVVKYCKSDGLIDGTNCSVCLSDFVEDETLRLLPKCNHAFHVSCIDTWLRSHTNCPLCRAGIVKNMSMNNSSSSGNNSDQTDEIRIVIPVTDEANGEQREMEDDNQRTDLTIGVVDEEQKGQMIGGSGTNEFLNMRRSVSLNDYAACRIRSDVCNNINYYSDRHNVQVQSVDGGLGFELVKVDRTATNYATELN</sequence>
<keyword evidence="6 15" id="KW-0812">Transmembrane</keyword>
<keyword evidence="7" id="KW-0479">Metal-binding</keyword>
<dbReference type="InterPro" id="IPR013083">
    <property type="entry name" value="Znf_RING/FYVE/PHD"/>
</dbReference>
<keyword evidence="12 15" id="KW-0472">Membrane</keyword>
<evidence type="ECO:0000256" key="3">
    <source>
        <dbReference type="ARBA" id="ARBA00004906"/>
    </source>
</evidence>